<evidence type="ECO:0008006" key="4">
    <source>
        <dbReference type="Google" id="ProtNLM"/>
    </source>
</evidence>
<protein>
    <recommendedName>
        <fullName evidence="4">Transmembrane protein</fullName>
    </recommendedName>
</protein>
<keyword evidence="1" id="KW-0812">Transmembrane</keyword>
<dbReference type="AlphaFoldDB" id="A0A975IME1"/>
<dbReference type="Proteomes" id="UP000672038">
    <property type="component" value="Chromosome"/>
</dbReference>
<evidence type="ECO:0000256" key="1">
    <source>
        <dbReference type="SAM" id="Phobius"/>
    </source>
</evidence>
<accession>A0A975IME1</accession>
<name>A0A975IME1_LOWBP</name>
<gene>
    <name evidence="2" type="ORF">LFWB_4830</name>
</gene>
<evidence type="ECO:0000313" key="2">
    <source>
        <dbReference type="EMBL" id="QTX03049.1"/>
    </source>
</evidence>
<keyword evidence="3" id="KW-1185">Reference proteome</keyword>
<keyword evidence="1" id="KW-1133">Transmembrane helix</keyword>
<keyword evidence="1" id="KW-0472">Membrane</keyword>
<feature type="transmembrane region" description="Helical" evidence="1">
    <location>
        <begin position="18"/>
        <end position="42"/>
    </location>
</feature>
<evidence type="ECO:0000313" key="3">
    <source>
        <dbReference type="Proteomes" id="UP000672038"/>
    </source>
</evidence>
<sequence length="256" mass="31143">MYSYQEIIEKFLQFFRQYFSTFVAFLTGFFSGFLVFLLLYSFSMIRTFNKKKNIKETKNNNFSKKDMLELIEKKQKKFQEENQKKNDDYFLHLFQNCQELILEISSKFYPDSSFPYLELTLDEVLILVQYIHDRVDELFNKKILFLFRRITLKKIILLRKSILEKKYIQKYKKTNKVLSRISNVVNVINPFHWTKKIFFKLFYNKILTKIGDTIILILGEEIYKIYSKTIFKSELNLNDLMEEIEKELNENKNNKN</sequence>
<reference evidence="2" key="1">
    <citation type="submission" date="2020-06" db="EMBL/GenBank/DDBJ databases">
        <title>Complete genome sequence of Candidatus Phytoplasma luffae NCHU2019.</title>
        <authorList>
            <person name="Cho S.-T."/>
            <person name="Tan C.-M."/>
            <person name="Li J.-R."/>
            <person name="Chien Y.-Y."/>
            <person name="Chiu Y.-C."/>
            <person name="Yang J.-Y."/>
            <person name="Kuo C.-H."/>
        </authorList>
    </citation>
    <scope>NUCLEOTIDE SEQUENCE</scope>
    <source>
        <strain evidence="2">NCHU2019</strain>
    </source>
</reference>
<organism evidence="2 3">
    <name type="scientific">Loofah witches'-broom phytoplasma</name>
    <dbReference type="NCBI Taxonomy" id="35773"/>
    <lineage>
        <taxon>Bacteria</taxon>
        <taxon>Bacillati</taxon>
        <taxon>Mycoplasmatota</taxon>
        <taxon>Mollicutes</taxon>
        <taxon>Acholeplasmatales</taxon>
        <taxon>Acholeplasmataceae</taxon>
        <taxon>Candidatus Phytoplasma</taxon>
        <taxon>16SrVIII (Loofah witches'-broom group)</taxon>
    </lineage>
</organism>
<dbReference type="RefSeq" id="WP_210954536.1">
    <property type="nucleotide sequence ID" value="NZ_CP054393.1"/>
</dbReference>
<dbReference type="KEGG" id="pluf:LFWB_4830"/>
<dbReference type="EMBL" id="CP054393">
    <property type="protein sequence ID" value="QTX03049.1"/>
    <property type="molecule type" value="Genomic_DNA"/>
</dbReference>
<proteinExistence type="predicted"/>